<dbReference type="EMBL" id="JAKLMC020000003">
    <property type="protein sequence ID" value="KAK5957469.1"/>
    <property type="molecule type" value="Genomic_DNA"/>
</dbReference>
<dbReference type="SUPFAM" id="SSF48019">
    <property type="entry name" value="post-AAA+ oligomerization domain-like"/>
    <property type="match status" value="1"/>
</dbReference>
<dbReference type="GO" id="GO:0005634">
    <property type="term" value="C:nucleus"/>
    <property type="evidence" value="ECO:0007669"/>
    <property type="project" value="UniProtKB-SubCell"/>
</dbReference>
<dbReference type="FunFam" id="3.40.50.300:FF:000129">
    <property type="entry name" value="Replication factor C subunit 5"/>
    <property type="match status" value="1"/>
</dbReference>
<dbReference type="Gene3D" id="1.10.8.60">
    <property type="match status" value="1"/>
</dbReference>
<name>A0AAN8I8J0_9EURO</name>
<dbReference type="GO" id="GO:0003689">
    <property type="term" value="F:DNA clamp loader activity"/>
    <property type="evidence" value="ECO:0007669"/>
    <property type="project" value="TreeGrafter"/>
</dbReference>
<evidence type="ECO:0000259" key="8">
    <source>
        <dbReference type="SMART" id="SM00382"/>
    </source>
</evidence>
<feature type="domain" description="AAA+ ATPase" evidence="8">
    <location>
        <begin position="68"/>
        <end position="208"/>
    </location>
</feature>
<dbReference type="GO" id="GO:0005524">
    <property type="term" value="F:ATP binding"/>
    <property type="evidence" value="ECO:0007669"/>
    <property type="project" value="UniProtKB-KW"/>
</dbReference>
<dbReference type="PANTHER" id="PTHR11669:SF20">
    <property type="entry name" value="REPLICATION FACTOR C SUBUNIT 4"/>
    <property type="match status" value="1"/>
</dbReference>
<dbReference type="GO" id="GO:0003677">
    <property type="term" value="F:DNA binding"/>
    <property type="evidence" value="ECO:0007669"/>
    <property type="project" value="InterPro"/>
</dbReference>
<comment type="subcellular location">
    <subcellularLocation>
        <location evidence="1">Nucleus</location>
    </subcellularLocation>
</comment>
<dbReference type="InterPro" id="IPR050238">
    <property type="entry name" value="DNA_Rep/Repair_Clamp_Loader"/>
</dbReference>
<feature type="region of interest" description="Disordered" evidence="7">
    <location>
        <begin position="14"/>
        <end position="38"/>
    </location>
</feature>
<dbReference type="InterPro" id="IPR008921">
    <property type="entry name" value="DNA_pol3_clamp-load_cplx_C"/>
</dbReference>
<evidence type="ECO:0000313" key="9">
    <source>
        <dbReference type="EMBL" id="KAK5957469.1"/>
    </source>
</evidence>
<dbReference type="GO" id="GO:0016887">
    <property type="term" value="F:ATP hydrolysis activity"/>
    <property type="evidence" value="ECO:0007669"/>
    <property type="project" value="InterPro"/>
</dbReference>
<dbReference type="InterPro" id="IPR013748">
    <property type="entry name" value="Rep_factorC_C"/>
</dbReference>
<protein>
    <submittedName>
        <fullName evidence="9">Subunit of heteropentameric Replication factor C (RF-C)</fullName>
    </submittedName>
</protein>
<dbReference type="Gene3D" id="1.20.272.10">
    <property type="match status" value="1"/>
</dbReference>
<evidence type="ECO:0000256" key="3">
    <source>
        <dbReference type="ARBA" id="ARBA00022705"/>
    </source>
</evidence>
<dbReference type="Pfam" id="PF08542">
    <property type="entry name" value="Rep_fac_C"/>
    <property type="match status" value="1"/>
</dbReference>
<dbReference type="GO" id="GO:0006281">
    <property type="term" value="P:DNA repair"/>
    <property type="evidence" value="ECO:0007669"/>
    <property type="project" value="TreeGrafter"/>
</dbReference>
<keyword evidence="3" id="KW-0235">DNA replication</keyword>
<keyword evidence="10" id="KW-1185">Reference proteome</keyword>
<dbReference type="FunFam" id="1.20.272.10:FF:000011">
    <property type="entry name" value="Replication factor C subunit 2"/>
    <property type="match status" value="1"/>
</dbReference>
<organism evidence="9 10">
    <name type="scientific">Knufia fluminis</name>
    <dbReference type="NCBI Taxonomy" id="191047"/>
    <lineage>
        <taxon>Eukaryota</taxon>
        <taxon>Fungi</taxon>
        <taxon>Dikarya</taxon>
        <taxon>Ascomycota</taxon>
        <taxon>Pezizomycotina</taxon>
        <taxon>Eurotiomycetes</taxon>
        <taxon>Chaetothyriomycetidae</taxon>
        <taxon>Chaetothyriales</taxon>
        <taxon>Trichomeriaceae</taxon>
        <taxon>Knufia</taxon>
    </lineage>
</organism>
<keyword evidence="5" id="KW-0067">ATP-binding</keyword>
<evidence type="ECO:0000256" key="5">
    <source>
        <dbReference type="ARBA" id="ARBA00022840"/>
    </source>
</evidence>
<gene>
    <name evidence="9" type="primary">RFC2</name>
    <name evidence="9" type="ORF">OHC33_001844</name>
</gene>
<dbReference type="InterPro" id="IPR003593">
    <property type="entry name" value="AAA+_ATPase"/>
</dbReference>
<evidence type="ECO:0000256" key="4">
    <source>
        <dbReference type="ARBA" id="ARBA00022741"/>
    </source>
</evidence>
<dbReference type="CDD" id="cd00009">
    <property type="entry name" value="AAA"/>
    <property type="match status" value="1"/>
</dbReference>
<dbReference type="InterPro" id="IPR027417">
    <property type="entry name" value="P-loop_NTPase"/>
</dbReference>
<keyword evidence="4" id="KW-0547">Nucleotide-binding</keyword>
<keyword evidence="6" id="KW-0539">Nucleus</keyword>
<evidence type="ECO:0000256" key="6">
    <source>
        <dbReference type="ARBA" id="ARBA00023242"/>
    </source>
</evidence>
<dbReference type="InterPro" id="IPR003959">
    <property type="entry name" value="ATPase_AAA_core"/>
</dbReference>
<proteinExistence type="inferred from homology"/>
<comment type="caution">
    <text evidence="9">The sequence shown here is derived from an EMBL/GenBank/DDBJ whole genome shotgun (WGS) entry which is preliminary data.</text>
</comment>
<dbReference type="GO" id="GO:0006271">
    <property type="term" value="P:DNA strand elongation involved in DNA replication"/>
    <property type="evidence" value="ECO:0007669"/>
    <property type="project" value="UniProtKB-ARBA"/>
</dbReference>
<evidence type="ECO:0000256" key="2">
    <source>
        <dbReference type="ARBA" id="ARBA00005378"/>
    </source>
</evidence>
<sequence length="405" mass="44210">MAASFFDNKARAKLAAEKGSSSTRPTQDAPAAPRMQPWVEKYRPKSLEDVKSQDHVVNVLRRMLNSAALPHLLMYGPPGTGKTSTILALSRELFGPELFSSRVLELNASDERGITVVRERIKTFAQQALIHAPASKEYREKYPCPAFKIIILDEADSLTQDSQSALRRVMENYAAVTRIAFCCNYVTRIIDPIASRCSKFRFKALAGGDAHGRIEEILKAEGVAYEDGVIDLTLKLADGDLRKALQLLQSAARLVGATAVVENGHTSKRGKKPKVVDDEDEEMVDADADKPANKAITAVILNEIAGVVPLDVVDDLVSVMMKGATQNYNKISTAVEDIVASGWAATEVLGSLYQKLIYDDMISSPKKCKILPILSSMDKRLLDGSEETLSILDMVCQIASVLAAK</sequence>
<dbReference type="GO" id="GO:0005663">
    <property type="term" value="C:DNA replication factor C complex"/>
    <property type="evidence" value="ECO:0007669"/>
    <property type="project" value="TreeGrafter"/>
</dbReference>
<dbReference type="Pfam" id="PF00004">
    <property type="entry name" value="AAA"/>
    <property type="match status" value="1"/>
</dbReference>
<dbReference type="AlphaFoldDB" id="A0AAN8I8J0"/>
<evidence type="ECO:0000256" key="7">
    <source>
        <dbReference type="SAM" id="MobiDB-lite"/>
    </source>
</evidence>
<dbReference type="Gene3D" id="3.40.50.300">
    <property type="entry name" value="P-loop containing nucleotide triphosphate hydrolases"/>
    <property type="match status" value="1"/>
</dbReference>
<dbReference type="SUPFAM" id="SSF52540">
    <property type="entry name" value="P-loop containing nucleoside triphosphate hydrolases"/>
    <property type="match status" value="1"/>
</dbReference>
<dbReference type="GO" id="GO:0031391">
    <property type="term" value="C:Elg1 RFC-like complex"/>
    <property type="evidence" value="ECO:0007669"/>
    <property type="project" value="UniProtKB-ARBA"/>
</dbReference>
<evidence type="ECO:0000256" key="1">
    <source>
        <dbReference type="ARBA" id="ARBA00004123"/>
    </source>
</evidence>
<dbReference type="Proteomes" id="UP001316803">
    <property type="component" value="Unassembled WGS sequence"/>
</dbReference>
<dbReference type="SMART" id="SM00382">
    <property type="entry name" value="AAA"/>
    <property type="match status" value="1"/>
</dbReference>
<reference evidence="9 10" key="1">
    <citation type="submission" date="2022-12" db="EMBL/GenBank/DDBJ databases">
        <title>Genomic features and morphological characterization of a novel Knufia sp. strain isolated from spacecraft assembly facility.</title>
        <authorList>
            <person name="Teixeira M."/>
            <person name="Chander A.M."/>
            <person name="Stajich J.E."/>
            <person name="Venkateswaran K."/>
        </authorList>
    </citation>
    <scope>NUCLEOTIDE SEQUENCE [LARGE SCALE GENOMIC DNA]</scope>
    <source>
        <strain evidence="9 10">FJI-L2-BK-P2</strain>
    </source>
</reference>
<accession>A0AAN8I8J0</accession>
<evidence type="ECO:0000313" key="10">
    <source>
        <dbReference type="Proteomes" id="UP001316803"/>
    </source>
</evidence>
<dbReference type="PANTHER" id="PTHR11669">
    <property type="entry name" value="REPLICATION FACTOR C / DNA POLYMERASE III GAMMA-TAU SUBUNIT"/>
    <property type="match status" value="1"/>
</dbReference>
<comment type="similarity">
    <text evidence="2">Belongs to the activator 1 small subunits family.</text>
</comment>